<dbReference type="Proteomes" id="UP000077266">
    <property type="component" value="Unassembled WGS sequence"/>
</dbReference>
<dbReference type="GO" id="GO:0045719">
    <property type="term" value="P:negative regulation of glycogen biosynthetic process"/>
    <property type="evidence" value="ECO:0007669"/>
    <property type="project" value="TreeGrafter"/>
</dbReference>
<dbReference type="GO" id="GO:0005829">
    <property type="term" value="C:cytosol"/>
    <property type="evidence" value="ECO:0007669"/>
    <property type="project" value="TreeGrafter"/>
</dbReference>
<keyword evidence="2" id="KW-0067">ATP-binding</keyword>
<dbReference type="InParanoid" id="A0A165PUQ4"/>
<feature type="compositionally biased region" description="Low complexity" evidence="3">
    <location>
        <begin position="278"/>
        <end position="296"/>
    </location>
</feature>
<dbReference type="Pfam" id="PF00069">
    <property type="entry name" value="Pkinase"/>
    <property type="match status" value="1"/>
</dbReference>
<keyword evidence="6" id="KW-1185">Reference proteome</keyword>
<feature type="domain" description="Protein kinase" evidence="4">
    <location>
        <begin position="302"/>
        <end position="669"/>
    </location>
</feature>
<dbReference type="Gene3D" id="1.10.510.10">
    <property type="entry name" value="Transferase(Phosphotransferase) domain 1"/>
    <property type="match status" value="1"/>
</dbReference>
<feature type="region of interest" description="Disordered" evidence="3">
    <location>
        <begin position="1"/>
        <end position="20"/>
    </location>
</feature>
<evidence type="ECO:0000313" key="5">
    <source>
        <dbReference type="EMBL" id="KZW02691.1"/>
    </source>
</evidence>
<dbReference type="PROSITE" id="PS00108">
    <property type="entry name" value="PROTEIN_KINASE_ST"/>
    <property type="match status" value="1"/>
</dbReference>
<protein>
    <submittedName>
        <fullName evidence="5">Kinase-like protein</fullName>
    </submittedName>
</protein>
<dbReference type="OrthoDB" id="10252171at2759"/>
<dbReference type="PANTHER" id="PTHR24346:SF51">
    <property type="entry name" value="PAS DOMAIN-CONTAINING SERINE_THREONINE-PROTEIN KINASE"/>
    <property type="match status" value="1"/>
</dbReference>
<feature type="compositionally biased region" description="Low complexity" evidence="3">
    <location>
        <begin position="128"/>
        <end position="139"/>
    </location>
</feature>
<evidence type="ECO:0000256" key="3">
    <source>
        <dbReference type="SAM" id="MobiDB-lite"/>
    </source>
</evidence>
<feature type="compositionally biased region" description="Polar residues" evidence="3">
    <location>
        <begin position="140"/>
        <end position="155"/>
    </location>
</feature>
<evidence type="ECO:0000259" key="4">
    <source>
        <dbReference type="PROSITE" id="PS50011"/>
    </source>
</evidence>
<reference evidence="5 6" key="1">
    <citation type="journal article" date="2016" name="Mol. Biol. Evol.">
        <title>Comparative Genomics of Early-Diverging Mushroom-Forming Fungi Provides Insights into the Origins of Lignocellulose Decay Capabilities.</title>
        <authorList>
            <person name="Nagy L.G."/>
            <person name="Riley R."/>
            <person name="Tritt A."/>
            <person name="Adam C."/>
            <person name="Daum C."/>
            <person name="Floudas D."/>
            <person name="Sun H."/>
            <person name="Yadav J.S."/>
            <person name="Pangilinan J."/>
            <person name="Larsson K.H."/>
            <person name="Matsuura K."/>
            <person name="Barry K."/>
            <person name="Labutti K."/>
            <person name="Kuo R."/>
            <person name="Ohm R.A."/>
            <person name="Bhattacharya S.S."/>
            <person name="Shirouzu T."/>
            <person name="Yoshinaga Y."/>
            <person name="Martin F.M."/>
            <person name="Grigoriev I.V."/>
            <person name="Hibbett D.S."/>
        </authorList>
    </citation>
    <scope>NUCLEOTIDE SEQUENCE [LARGE SCALE GENOMIC DNA]</scope>
    <source>
        <strain evidence="5 6">HHB12029</strain>
    </source>
</reference>
<dbReference type="PROSITE" id="PS50011">
    <property type="entry name" value="PROTEIN_KINASE_DOM"/>
    <property type="match status" value="1"/>
</dbReference>
<sequence length="704" mass="75201">MSTGTTDSGVSVDWHLNLSPDRHNQHANSLLFATFTPESHTHSRSISSPPSLSSPCPSPDHHARRRDSELTDSPVPPPARAMADDEGVVKMATAAPRPVSLTYGISAVGRGFDWKWNDRETPREESPEPVSVQEVTSPSWSLGYSGSVLSPRPQSATPPVVTPPPTEADEPAKIEPLTDSPPALHDEPVPFPSSADGADDQPSHPPSQRGSRPSSPRPRRRDSQKRISLVAGRLSMISFQPPPSPPPQVPQTLLSPRLNRFGSNSSALSIVSTAPPKSTDGSGSSTSSTGDTFRGGRSIDDFVIDGEAGRGAYGVVKRARERLPDGSLGEPLILKQVVKSRILADCWKKHPRLGTIPIEIYVMSAISNTPYTLPCPRRPWDPLRSFVTGVDPPPRISGDVVLGHPGICKLIDFWEDAHFYYLMMPNARPSVPLPTKDAPGDLFDLVERYPQGLPPSLVRSYLGQLADAMAFLHAKGIVHRDIKDENVVLGEPDGVCVLIDFGSSGVVRRAGWDTFNGTLDYAAPEILEGARYMGKEQDIWAFGVVAFVLLVGECPFASKAEAHWGLGPPSIFPAPGADADGQDASGSDPLAAFLDGPPPRSTTTTKAGRALDARCLSRDETSGSERAFEGLEPDGGGALGDAAALVRACLQLDPKDRPSFEDVMRSRFLCGSGGWGDEWVPGWVDDVAGSGGGDVLLSPTLVSP</sequence>
<keyword evidence="1" id="KW-0547">Nucleotide-binding</keyword>
<dbReference type="GO" id="GO:0004674">
    <property type="term" value="F:protein serine/threonine kinase activity"/>
    <property type="evidence" value="ECO:0007669"/>
    <property type="project" value="TreeGrafter"/>
</dbReference>
<feature type="compositionally biased region" description="Polar residues" evidence="3">
    <location>
        <begin position="261"/>
        <end position="276"/>
    </location>
</feature>
<keyword evidence="5" id="KW-0418">Kinase</keyword>
<name>A0A165PUQ4_EXIGL</name>
<feature type="compositionally biased region" description="Low complexity" evidence="3">
    <location>
        <begin position="44"/>
        <end position="55"/>
    </location>
</feature>
<dbReference type="AlphaFoldDB" id="A0A165PUQ4"/>
<dbReference type="GO" id="GO:0005634">
    <property type="term" value="C:nucleus"/>
    <property type="evidence" value="ECO:0007669"/>
    <property type="project" value="TreeGrafter"/>
</dbReference>
<evidence type="ECO:0000256" key="1">
    <source>
        <dbReference type="ARBA" id="ARBA00022741"/>
    </source>
</evidence>
<accession>A0A165PUQ4</accession>
<dbReference type="Gene3D" id="3.30.200.20">
    <property type="entry name" value="Phosphorylase Kinase, domain 1"/>
    <property type="match status" value="1"/>
</dbReference>
<gene>
    <name evidence="5" type="ORF">EXIGLDRAFT_744519</name>
</gene>
<dbReference type="InterPro" id="IPR000719">
    <property type="entry name" value="Prot_kinase_dom"/>
</dbReference>
<dbReference type="STRING" id="1314781.A0A165PUQ4"/>
<organism evidence="5 6">
    <name type="scientific">Exidia glandulosa HHB12029</name>
    <dbReference type="NCBI Taxonomy" id="1314781"/>
    <lineage>
        <taxon>Eukaryota</taxon>
        <taxon>Fungi</taxon>
        <taxon>Dikarya</taxon>
        <taxon>Basidiomycota</taxon>
        <taxon>Agaricomycotina</taxon>
        <taxon>Agaricomycetes</taxon>
        <taxon>Auriculariales</taxon>
        <taxon>Exidiaceae</taxon>
        <taxon>Exidia</taxon>
    </lineage>
</organism>
<dbReference type="PANTHER" id="PTHR24346">
    <property type="entry name" value="MAP/MICROTUBULE AFFINITY-REGULATING KINASE"/>
    <property type="match status" value="1"/>
</dbReference>
<dbReference type="EMBL" id="KV425887">
    <property type="protein sequence ID" value="KZW02691.1"/>
    <property type="molecule type" value="Genomic_DNA"/>
</dbReference>
<dbReference type="InterPro" id="IPR008271">
    <property type="entry name" value="Ser/Thr_kinase_AS"/>
</dbReference>
<dbReference type="InterPro" id="IPR011009">
    <property type="entry name" value="Kinase-like_dom_sf"/>
</dbReference>
<dbReference type="SMART" id="SM00220">
    <property type="entry name" value="S_TKc"/>
    <property type="match status" value="1"/>
</dbReference>
<feature type="region of interest" description="Disordered" evidence="3">
    <location>
        <begin position="35"/>
        <end position="87"/>
    </location>
</feature>
<dbReference type="SUPFAM" id="SSF56112">
    <property type="entry name" value="Protein kinase-like (PK-like)"/>
    <property type="match status" value="1"/>
</dbReference>
<feature type="region of interest" description="Disordered" evidence="3">
    <location>
        <begin position="118"/>
        <end position="224"/>
    </location>
</feature>
<dbReference type="GO" id="GO:0005524">
    <property type="term" value="F:ATP binding"/>
    <property type="evidence" value="ECO:0007669"/>
    <property type="project" value="UniProtKB-KW"/>
</dbReference>
<keyword evidence="5" id="KW-0808">Transferase</keyword>
<dbReference type="GO" id="GO:0035556">
    <property type="term" value="P:intracellular signal transduction"/>
    <property type="evidence" value="ECO:0007669"/>
    <property type="project" value="TreeGrafter"/>
</dbReference>
<feature type="region of interest" description="Disordered" evidence="3">
    <location>
        <begin position="236"/>
        <end position="299"/>
    </location>
</feature>
<feature type="compositionally biased region" description="Pro residues" evidence="3">
    <location>
        <begin position="240"/>
        <end position="249"/>
    </location>
</feature>
<evidence type="ECO:0000313" key="6">
    <source>
        <dbReference type="Proteomes" id="UP000077266"/>
    </source>
</evidence>
<proteinExistence type="predicted"/>
<evidence type="ECO:0000256" key="2">
    <source>
        <dbReference type="ARBA" id="ARBA00022840"/>
    </source>
</evidence>